<dbReference type="EMBL" id="BTSY01000002">
    <property type="protein sequence ID" value="GMT13959.1"/>
    <property type="molecule type" value="Genomic_DNA"/>
</dbReference>
<feature type="non-terminal residue" evidence="2">
    <location>
        <position position="64"/>
    </location>
</feature>
<accession>A0AAV5V7S6</accession>
<proteinExistence type="predicted"/>
<feature type="compositionally biased region" description="Basic and acidic residues" evidence="1">
    <location>
        <begin position="46"/>
        <end position="55"/>
    </location>
</feature>
<reference evidence="2" key="1">
    <citation type="submission" date="2023-10" db="EMBL/GenBank/DDBJ databases">
        <title>Genome assembly of Pristionchus species.</title>
        <authorList>
            <person name="Yoshida K."/>
            <person name="Sommer R.J."/>
        </authorList>
    </citation>
    <scope>NUCLEOTIDE SEQUENCE</scope>
    <source>
        <strain evidence="2">RS5133</strain>
    </source>
</reference>
<name>A0AAV5V7S6_9BILA</name>
<feature type="compositionally biased region" description="Basic residues" evidence="1">
    <location>
        <begin position="10"/>
        <end position="23"/>
    </location>
</feature>
<feature type="non-terminal residue" evidence="2">
    <location>
        <position position="1"/>
    </location>
</feature>
<organism evidence="2 3">
    <name type="scientific">Pristionchus fissidentatus</name>
    <dbReference type="NCBI Taxonomy" id="1538716"/>
    <lineage>
        <taxon>Eukaryota</taxon>
        <taxon>Metazoa</taxon>
        <taxon>Ecdysozoa</taxon>
        <taxon>Nematoda</taxon>
        <taxon>Chromadorea</taxon>
        <taxon>Rhabditida</taxon>
        <taxon>Rhabditina</taxon>
        <taxon>Diplogasteromorpha</taxon>
        <taxon>Diplogasteroidea</taxon>
        <taxon>Neodiplogasteridae</taxon>
        <taxon>Pristionchus</taxon>
    </lineage>
</organism>
<evidence type="ECO:0000313" key="3">
    <source>
        <dbReference type="Proteomes" id="UP001432322"/>
    </source>
</evidence>
<feature type="region of interest" description="Disordered" evidence="1">
    <location>
        <begin position="1"/>
        <end position="64"/>
    </location>
</feature>
<gene>
    <name evidence="2" type="ORF">PFISCL1PPCAC_5256</name>
</gene>
<protein>
    <submittedName>
        <fullName evidence="2">Uncharacterized protein</fullName>
    </submittedName>
</protein>
<sequence>KSKGSGGLFAKKKLMRKSFGRNKKTQDKTSGSAVRAENGRHNGRNGGDRWSDGDRPGNCVIAEK</sequence>
<keyword evidence="3" id="KW-1185">Reference proteome</keyword>
<dbReference type="Proteomes" id="UP001432322">
    <property type="component" value="Unassembled WGS sequence"/>
</dbReference>
<comment type="caution">
    <text evidence="2">The sequence shown here is derived from an EMBL/GenBank/DDBJ whole genome shotgun (WGS) entry which is preliminary data.</text>
</comment>
<evidence type="ECO:0000256" key="1">
    <source>
        <dbReference type="SAM" id="MobiDB-lite"/>
    </source>
</evidence>
<dbReference type="AlphaFoldDB" id="A0AAV5V7S6"/>
<evidence type="ECO:0000313" key="2">
    <source>
        <dbReference type="EMBL" id="GMT13959.1"/>
    </source>
</evidence>